<name>A0A0D4ZYD9_9GAMM</name>
<sequence length="380" mass="42902">MTQKIEATLTVYLSSPTADEFIELQTSENRLRVRFGAIGHPCMVLHTSFSKPGHASEQYQRLLGKWHERGYTQCTPSVAIIEGSVADELFSNAPETHPLFKPFFSINGSDNYRGGVWRIALFRNGLHWHDHFDVESIAEFGLHAGLIVDGDVEVDGVFSQLTYTFPEIILVSGDVRAWSFGHKDSHMRVLGNLHVRNIVYGEYNDGSLRIDGDVYGRAFISSDHDMYAEGCCHSTVWNGESEEQEWERLSPELFEPEEDEEDRCFMIDGDAMRLFMHEGRDPFRPGAVSNSRPAPPSSSTVSPLMPSVESLQEELTVKPASSFMQQIQDYANAGDVEAMTCLIESWPNRDDDWRIALISRLSAPSTTPEQRKRLEALIKH</sequence>
<dbReference type="EMBL" id="CP007044">
    <property type="protein sequence ID" value="AJW28881.1"/>
    <property type="molecule type" value="Genomic_DNA"/>
</dbReference>
<dbReference type="HOGENOM" id="CLU_727391_0_0_6"/>
<evidence type="ECO:0000313" key="2">
    <source>
        <dbReference type="EMBL" id="AJW28881.1"/>
    </source>
</evidence>
<accession>A0A0D4ZYD9</accession>
<organism evidence="2 3">
    <name type="scientific">Chania multitudinisentens RB-25</name>
    <dbReference type="NCBI Taxonomy" id="1441930"/>
    <lineage>
        <taxon>Bacteria</taxon>
        <taxon>Pseudomonadati</taxon>
        <taxon>Pseudomonadota</taxon>
        <taxon>Gammaproteobacteria</taxon>
        <taxon>Enterobacterales</taxon>
        <taxon>Yersiniaceae</taxon>
        <taxon>Chania</taxon>
    </lineage>
</organism>
<proteinExistence type="predicted"/>
<dbReference type="RefSeq" id="WP_024912387.1">
    <property type="nucleotide sequence ID" value="NZ_CP007044.2"/>
</dbReference>
<reference evidence="2 3" key="2">
    <citation type="submission" date="2015-03" db="EMBL/GenBank/DDBJ databases">
        <authorList>
            <person name="Chan K.-G."/>
        </authorList>
    </citation>
    <scope>NUCLEOTIDE SEQUENCE [LARGE SCALE GENOMIC DNA]</scope>
    <source>
        <strain evidence="2 3">RB-25</strain>
    </source>
</reference>
<feature type="region of interest" description="Disordered" evidence="1">
    <location>
        <begin position="283"/>
        <end position="304"/>
    </location>
</feature>
<evidence type="ECO:0000313" key="3">
    <source>
        <dbReference type="Proteomes" id="UP000019030"/>
    </source>
</evidence>
<dbReference type="OrthoDB" id="2044786at2"/>
<dbReference type="AlphaFoldDB" id="A0A0D4ZYD9"/>
<evidence type="ECO:0000256" key="1">
    <source>
        <dbReference type="SAM" id="MobiDB-lite"/>
    </source>
</evidence>
<protein>
    <submittedName>
        <fullName evidence="2">Uncharacterized protein</fullName>
    </submittedName>
</protein>
<reference evidence="2 3" key="1">
    <citation type="submission" date="2014-01" db="EMBL/GenBank/DDBJ databases">
        <title>Isolation of Serratia multitudinisentens RB-25 from Ex-Landfill site.</title>
        <authorList>
            <person name="Robson E.H.J."/>
        </authorList>
    </citation>
    <scope>NUCLEOTIDE SEQUENCE [LARGE SCALE GENOMIC DNA]</scope>
    <source>
        <strain evidence="2 3">RB-25</strain>
    </source>
</reference>
<feature type="compositionally biased region" description="Polar residues" evidence="1">
    <location>
        <begin position="288"/>
        <end position="302"/>
    </location>
</feature>
<gene>
    <name evidence="2" type="ORF">Z042_25315</name>
</gene>
<dbReference type="KEGG" id="sfo:Z042_25315"/>
<dbReference type="Proteomes" id="UP000019030">
    <property type="component" value="Chromosome"/>
</dbReference>
<keyword evidence="3" id="KW-1185">Reference proteome</keyword>